<protein>
    <submittedName>
        <fullName evidence="7">Cytochrome C oxidase subunit IV family protein</fullName>
    </submittedName>
</protein>
<keyword evidence="4 6" id="KW-1133">Transmembrane helix</keyword>
<evidence type="ECO:0000313" key="8">
    <source>
        <dbReference type="Proteomes" id="UP001307839"/>
    </source>
</evidence>
<evidence type="ECO:0000256" key="4">
    <source>
        <dbReference type="ARBA" id="ARBA00022989"/>
    </source>
</evidence>
<keyword evidence="5 6" id="KW-0472">Membrane</keyword>
<feature type="transmembrane region" description="Helical" evidence="6">
    <location>
        <begin position="59"/>
        <end position="80"/>
    </location>
</feature>
<keyword evidence="2" id="KW-1003">Cell membrane</keyword>
<accession>A0AB35WTT2</accession>
<dbReference type="GO" id="GO:0005886">
    <property type="term" value="C:plasma membrane"/>
    <property type="evidence" value="ECO:0007669"/>
    <property type="project" value="UniProtKB-SubCell"/>
</dbReference>
<feature type="transmembrane region" description="Helical" evidence="6">
    <location>
        <begin position="35"/>
        <end position="52"/>
    </location>
</feature>
<evidence type="ECO:0000256" key="5">
    <source>
        <dbReference type="ARBA" id="ARBA00023136"/>
    </source>
</evidence>
<evidence type="ECO:0000256" key="3">
    <source>
        <dbReference type="ARBA" id="ARBA00022692"/>
    </source>
</evidence>
<reference evidence="7 8" key="1">
    <citation type="submission" date="2024-01" db="EMBL/GenBank/DDBJ databases">
        <title>Unpublished Manusciprt.</title>
        <authorList>
            <person name="Duman M."/>
            <person name="Valdes E.G."/>
            <person name="Ajmi N."/>
            <person name="Altun S."/>
            <person name="Saticioglu I.B."/>
        </authorList>
    </citation>
    <scope>NUCLEOTIDE SEQUENCE [LARGE SCALE GENOMIC DNA]</scope>
    <source>
        <strain evidence="7 8">120P</strain>
    </source>
</reference>
<dbReference type="RefSeq" id="WP_203480017.1">
    <property type="nucleotide sequence ID" value="NZ_JAZDCU010000014.1"/>
</dbReference>
<evidence type="ECO:0000256" key="1">
    <source>
        <dbReference type="ARBA" id="ARBA00004651"/>
    </source>
</evidence>
<comment type="caution">
    <text evidence="7">The sequence shown here is derived from an EMBL/GenBank/DDBJ whole genome shotgun (WGS) entry which is preliminary data.</text>
</comment>
<proteinExistence type="predicted"/>
<sequence length="82" mass="9122">MHASKFLLRCWLALACLSLVTVALAQGRASVWLVLLLAVLKAWLITDGFMELRHGPWRWRALVLAWALVLALLVGATLSLRS</sequence>
<evidence type="ECO:0000313" key="7">
    <source>
        <dbReference type="EMBL" id="MEE1867842.1"/>
    </source>
</evidence>
<dbReference type="Pfam" id="PF03626">
    <property type="entry name" value="COX4_pro"/>
    <property type="match status" value="1"/>
</dbReference>
<keyword evidence="8" id="KW-1185">Reference proteome</keyword>
<dbReference type="EMBL" id="JAZDQP010000010">
    <property type="protein sequence ID" value="MEE1867842.1"/>
    <property type="molecule type" value="Genomic_DNA"/>
</dbReference>
<organism evidence="7 8">
    <name type="scientific">Pseudomonas auratipiscis</name>
    <dbReference type="NCBI Taxonomy" id="3115853"/>
    <lineage>
        <taxon>Bacteria</taxon>
        <taxon>Pseudomonadati</taxon>
        <taxon>Pseudomonadota</taxon>
        <taxon>Gammaproteobacteria</taxon>
        <taxon>Pseudomonadales</taxon>
        <taxon>Pseudomonadaceae</taxon>
        <taxon>Pseudomonas</taxon>
    </lineage>
</organism>
<dbReference type="InterPro" id="IPR005171">
    <property type="entry name" value="Cyt_c_oxidase_su4_prok"/>
</dbReference>
<name>A0AB35WTT2_9PSED</name>
<gene>
    <name evidence="7" type="ORF">V0R53_15730</name>
</gene>
<evidence type="ECO:0000256" key="2">
    <source>
        <dbReference type="ARBA" id="ARBA00022475"/>
    </source>
</evidence>
<dbReference type="AlphaFoldDB" id="A0AB35WTT2"/>
<keyword evidence="3 6" id="KW-0812">Transmembrane</keyword>
<evidence type="ECO:0000256" key="6">
    <source>
        <dbReference type="SAM" id="Phobius"/>
    </source>
</evidence>
<dbReference type="Proteomes" id="UP001307839">
    <property type="component" value="Unassembled WGS sequence"/>
</dbReference>
<comment type="subcellular location">
    <subcellularLocation>
        <location evidence="1">Cell membrane</location>
        <topology evidence="1">Multi-pass membrane protein</topology>
    </subcellularLocation>
</comment>